<dbReference type="EC" id="2.7.7.65" evidence="1"/>
<dbReference type="RefSeq" id="WP_221559506.1">
    <property type="nucleotide sequence ID" value="NZ_JAIGNO010000010.1"/>
</dbReference>
<dbReference type="Proteomes" id="UP000755104">
    <property type="component" value="Unassembled WGS sequence"/>
</dbReference>
<name>A0ABS7JCL6_9SPHN</name>
<evidence type="ECO:0000256" key="3">
    <source>
        <dbReference type="SAM" id="Phobius"/>
    </source>
</evidence>
<evidence type="ECO:0000313" key="6">
    <source>
        <dbReference type="Proteomes" id="UP000755104"/>
    </source>
</evidence>
<dbReference type="EMBL" id="JAIGNO010000010">
    <property type="protein sequence ID" value="MBX7483584.1"/>
    <property type="molecule type" value="Genomic_DNA"/>
</dbReference>
<dbReference type="InterPro" id="IPR007891">
    <property type="entry name" value="CHASE3"/>
</dbReference>
<dbReference type="PANTHER" id="PTHR45138:SF9">
    <property type="entry name" value="DIGUANYLATE CYCLASE DGCM-RELATED"/>
    <property type="match status" value="1"/>
</dbReference>
<dbReference type="PROSITE" id="PS50887">
    <property type="entry name" value="GGDEF"/>
    <property type="match status" value="1"/>
</dbReference>
<accession>A0ABS7JCL6</accession>
<keyword evidence="6" id="KW-1185">Reference proteome</keyword>
<proteinExistence type="predicted"/>
<dbReference type="InterPro" id="IPR043128">
    <property type="entry name" value="Rev_trsase/Diguanyl_cyclase"/>
</dbReference>
<evidence type="ECO:0000313" key="5">
    <source>
        <dbReference type="EMBL" id="MBX7483584.1"/>
    </source>
</evidence>
<keyword evidence="3" id="KW-0812">Transmembrane</keyword>
<keyword evidence="5" id="KW-0548">Nucleotidyltransferase</keyword>
<evidence type="ECO:0000256" key="1">
    <source>
        <dbReference type="ARBA" id="ARBA00012528"/>
    </source>
</evidence>
<comment type="catalytic activity">
    <reaction evidence="2">
        <text>2 GTP = 3',3'-c-di-GMP + 2 diphosphate</text>
        <dbReference type="Rhea" id="RHEA:24898"/>
        <dbReference type="ChEBI" id="CHEBI:33019"/>
        <dbReference type="ChEBI" id="CHEBI:37565"/>
        <dbReference type="ChEBI" id="CHEBI:58805"/>
        <dbReference type="EC" id="2.7.7.65"/>
    </reaction>
</comment>
<sequence length="399" mass="45128">MWIAKQLVRRTNRSDWRSYFLIACVALLALLLAGASWSAFRSSQERSAAREWQVHTLEVLLEADQLRTASLQQLRGERGFLLTNDEEFLEPYYDGRANTTNSYARLLELTADNPEQQQRLANMRNEFHTLNTVLEAMIEHQQTGRHEEAIFYIRRRNDKDAIEAILREIEGLMTVERQLLQERNHLAHVRATSNERYQYILAAVGLLLLALSIFATFFVRRALAAENAARRELQRVASTDMLTALPNRRSFMEALERSIARAEADPTRTLSVAIFDIDHFKRINDRFGHPAGDAVIREVGVRALSALRKRDLVGRIGGEEFAVILPRADMETARIVCERLREAIAGSPVVACDSIIPFTASIGIAEFQAGDEIDHLMARADAALYDAKTGGRNQVRLAA</sequence>
<dbReference type="InterPro" id="IPR000160">
    <property type="entry name" value="GGDEF_dom"/>
</dbReference>
<dbReference type="SUPFAM" id="SSF55073">
    <property type="entry name" value="Nucleotide cyclase"/>
    <property type="match status" value="1"/>
</dbReference>
<dbReference type="Pfam" id="PF00990">
    <property type="entry name" value="GGDEF"/>
    <property type="match status" value="1"/>
</dbReference>
<keyword evidence="5" id="KW-0808">Transferase</keyword>
<dbReference type="CDD" id="cd19410">
    <property type="entry name" value="HK9-like_sensor"/>
    <property type="match status" value="1"/>
</dbReference>
<dbReference type="Gene3D" id="3.30.70.270">
    <property type="match status" value="1"/>
</dbReference>
<feature type="domain" description="GGDEF" evidence="4">
    <location>
        <begin position="268"/>
        <end position="399"/>
    </location>
</feature>
<gene>
    <name evidence="5" type="ORF">K3174_13700</name>
</gene>
<comment type="caution">
    <text evidence="5">The sequence shown here is derived from an EMBL/GenBank/DDBJ whole genome shotgun (WGS) entry which is preliminary data.</text>
</comment>
<dbReference type="Pfam" id="PF05227">
    <property type="entry name" value="CHASE3"/>
    <property type="match status" value="1"/>
</dbReference>
<dbReference type="InterPro" id="IPR029787">
    <property type="entry name" value="Nucleotide_cyclase"/>
</dbReference>
<protein>
    <recommendedName>
        <fullName evidence="1">diguanylate cyclase</fullName>
        <ecNumber evidence="1">2.7.7.65</ecNumber>
    </recommendedName>
</protein>
<keyword evidence="3" id="KW-1133">Transmembrane helix</keyword>
<dbReference type="CDD" id="cd01949">
    <property type="entry name" value="GGDEF"/>
    <property type="match status" value="1"/>
</dbReference>
<dbReference type="GO" id="GO:0052621">
    <property type="term" value="F:diguanylate cyclase activity"/>
    <property type="evidence" value="ECO:0007669"/>
    <property type="project" value="UniProtKB-EC"/>
</dbReference>
<evidence type="ECO:0000256" key="2">
    <source>
        <dbReference type="ARBA" id="ARBA00034247"/>
    </source>
</evidence>
<evidence type="ECO:0000259" key="4">
    <source>
        <dbReference type="PROSITE" id="PS50887"/>
    </source>
</evidence>
<dbReference type="SMART" id="SM00267">
    <property type="entry name" value="GGDEF"/>
    <property type="match status" value="1"/>
</dbReference>
<dbReference type="PANTHER" id="PTHR45138">
    <property type="entry name" value="REGULATORY COMPONENTS OF SENSORY TRANSDUCTION SYSTEM"/>
    <property type="match status" value="1"/>
</dbReference>
<organism evidence="5 6">
    <name type="scientific">Qipengyuania qiaonensis</name>
    <dbReference type="NCBI Taxonomy" id="2867240"/>
    <lineage>
        <taxon>Bacteria</taxon>
        <taxon>Pseudomonadati</taxon>
        <taxon>Pseudomonadota</taxon>
        <taxon>Alphaproteobacteria</taxon>
        <taxon>Sphingomonadales</taxon>
        <taxon>Erythrobacteraceae</taxon>
        <taxon>Qipengyuania</taxon>
    </lineage>
</organism>
<keyword evidence="3" id="KW-0472">Membrane</keyword>
<dbReference type="NCBIfam" id="TIGR00254">
    <property type="entry name" value="GGDEF"/>
    <property type="match status" value="1"/>
</dbReference>
<reference evidence="5 6" key="1">
    <citation type="submission" date="2021-08" db="EMBL/GenBank/DDBJ databases">
        <title>Comparative Genomics Analysis of the Genus Qipengyuania Reveals Extensive Genetic Diversity and Metabolic Versatility, Including the Description of Fifteen Novel Species.</title>
        <authorList>
            <person name="Liu Y."/>
        </authorList>
    </citation>
    <scope>NUCLEOTIDE SEQUENCE [LARGE SCALE GENOMIC DNA]</scope>
    <source>
        <strain evidence="5 6">6D47A</strain>
    </source>
</reference>
<dbReference type="InterPro" id="IPR050469">
    <property type="entry name" value="Diguanylate_Cyclase"/>
</dbReference>
<feature type="transmembrane region" description="Helical" evidence="3">
    <location>
        <begin position="199"/>
        <end position="219"/>
    </location>
</feature>